<keyword evidence="3" id="KW-1185">Reference proteome</keyword>
<evidence type="ECO:0008006" key="4">
    <source>
        <dbReference type="Google" id="ProtNLM"/>
    </source>
</evidence>
<sequence>MAPRTSVVALMAFMALAIASAANPAMRGVQEREAHRQLQGGEALCVEICKNYCEAFCSELGQGDECTAACRSECASGCSEGLRRRRLQQLPAHLQRENDTNSDYRRLSPYQGPHYYGDYLHDNHTATTDYEEEPSAAGGDHRQLQGCKKTCHDYDMCDSCLLGHWNEYVGCEGGYQKYEVGCIGGGSCGHRCCGSC</sequence>
<dbReference type="AlphaFoldDB" id="A0A0G4FKM7"/>
<name>A0A0G4FKM7_VITBC</name>
<evidence type="ECO:0000313" key="2">
    <source>
        <dbReference type="EMBL" id="CEM14548.1"/>
    </source>
</evidence>
<feature type="chain" id="PRO_5005189214" description="ShKT domain-containing protein" evidence="1">
    <location>
        <begin position="22"/>
        <end position="196"/>
    </location>
</feature>
<organism evidence="2 3">
    <name type="scientific">Vitrella brassicaformis (strain CCMP3155)</name>
    <dbReference type="NCBI Taxonomy" id="1169540"/>
    <lineage>
        <taxon>Eukaryota</taxon>
        <taxon>Sar</taxon>
        <taxon>Alveolata</taxon>
        <taxon>Colpodellida</taxon>
        <taxon>Vitrellaceae</taxon>
        <taxon>Vitrella</taxon>
    </lineage>
</organism>
<dbReference type="Proteomes" id="UP000041254">
    <property type="component" value="Unassembled WGS sequence"/>
</dbReference>
<keyword evidence="1" id="KW-0732">Signal</keyword>
<proteinExistence type="predicted"/>
<reference evidence="2 3" key="1">
    <citation type="submission" date="2014-11" db="EMBL/GenBank/DDBJ databases">
        <authorList>
            <person name="Zhu J."/>
            <person name="Qi W."/>
            <person name="Song R."/>
        </authorList>
    </citation>
    <scope>NUCLEOTIDE SEQUENCE [LARGE SCALE GENOMIC DNA]</scope>
</reference>
<evidence type="ECO:0000256" key="1">
    <source>
        <dbReference type="SAM" id="SignalP"/>
    </source>
</evidence>
<protein>
    <recommendedName>
        <fullName evidence="4">ShKT domain-containing protein</fullName>
    </recommendedName>
</protein>
<dbReference type="InParanoid" id="A0A0G4FKM7"/>
<dbReference type="VEuPathDB" id="CryptoDB:Vbra_21368"/>
<feature type="signal peptide" evidence="1">
    <location>
        <begin position="1"/>
        <end position="21"/>
    </location>
</feature>
<evidence type="ECO:0000313" key="3">
    <source>
        <dbReference type="Proteomes" id="UP000041254"/>
    </source>
</evidence>
<dbReference type="EMBL" id="CDMY01000456">
    <property type="protein sequence ID" value="CEM14548.1"/>
    <property type="molecule type" value="Genomic_DNA"/>
</dbReference>
<accession>A0A0G4FKM7</accession>
<gene>
    <name evidence="2" type="ORF">Vbra_21368</name>
</gene>